<proteinExistence type="predicted"/>
<evidence type="ECO:0000313" key="2">
    <source>
        <dbReference type="EMBL" id="KAL3757601.1"/>
    </source>
</evidence>
<dbReference type="Proteomes" id="UP001530293">
    <property type="component" value="Unassembled WGS sequence"/>
</dbReference>
<feature type="compositionally biased region" description="Acidic residues" evidence="1">
    <location>
        <begin position="1895"/>
        <end position="1926"/>
    </location>
</feature>
<dbReference type="EMBL" id="JALLBG020000257">
    <property type="protein sequence ID" value="KAL3757601.1"/>
    <property type="molecule type" value="Genomic_DNA"/>
</dbReference>
<protein>
    <submittedName>
        <fullName evidence="2">Uncharacterized protein</fullName>
    </submittedName>
</protein>
<feature type="region of interest" description="Disordered" evidence="1">
    <location>
        <begin position="1118"/>
        <end position="1144"/>
    </location>
</feature>
<keyword evidence="3" id="KW-1185">Reference proteome</keyword>
<feature type="region of interest" description="Disordered" evidence="1">
    <location>
        <begin position="1889"/>
        <end position="1936"/>
    </location>
</feature>
<evidence type="ECO:0000256" key="1">
    <source>
        <dbReference type="SAM" id="MobiDB-lite"/>
    </source>
</evidence>
<dbReference type="SUPFAM" id="SSF48371">
    <property type="entry name" value="ARM repeat"/>
    <property type="match status" value="1"/>
</dbReference>
<sequence length="1936" mass="215115">MKESIADLRSTIRRLRPCLLLREDNASSAAAAAAPPQHHDHQPTSTAAAAATAPPTPVTDDEEIKNCAINELQKEAIVELVQSLASFVYGVDEFWAALDNDDENEDEENKGGTSIEARQAVKNRRQKSTNTGANEPESEWNEESKLLVREGYGLLLATATTTTKTIPHHSDDENDSMRSLVRNSILDLLPSLNTSPCRHFLLSFLPHFMPFALLVQQDGRQHIPTWLQDENNDVIGNSIHSHGYSSTYLNLPQDQQPNSNNVDADMICSENDNLVHKLLEVFRTLIQTDISTLTPLLANISTLFGQSDNTIEENDNDRWDDGAIKTTTSHKARSECFHLCLSSMSSVSEHDLPSLLNSLLSLVRTEEEGRLVMDTVRMEWMSICNTSNDAVERGDEESNIAVANKNAQYHPQRDQGLVYIGDVIIQFILSGQMPGSKHVAHGFLLSLEGSITSETNKEEKHAQRSSTPLTSLDVIVMIALYSHQEYQHLVETIVDSMTHHQTMSLLELLHPLIQSWLPSDTSSMGRRRNERERTDSILYEPLASPLTSILFYIMMASSSTSFAGTRCEYLGSSSLMGGILPFCSTFTPFMPNATATETNITSTCCRVLSELYLSVDQNRQESIINSLLSMVSDSFVFSSSSDMSSKKHRRRYQSNTAIGRVVHHHQGILLVAARAACRTLLIISNRCGTTSISIRGTVLDRLLLLASKSVLKTNTPGKLGAGNDATVYYHLFDMNCALAVSLLHASYEVGVSNLSHGDGNESSELLILCQKLLFSSNLVSSATSNSSDSYQHRAICGIILASRLLRCKLIPNAERGNIWSWIITVISPSPSAATPLEALEPEIARWGLTFLQFASSVMPTDASTFTTADAINIRSTNFPEMDRFVETQPICGQGDIFNQVNKMLATAGIIQWEDSLKVPLFLKESRSSAPHTFLAFTDVSMFDQLSKQKSPTATSMVICGPHFLHGQLSRLEWLQKSIANQNKPFLASIDTVADYVYHLIDRYLELGKLKSASWNPRGWLLAKTQISCCLSESAMEILGLNRHYGLEINGHPEELADDGAYHRGVSDDDFQKQWRLLFADETKSKVSIVQNLVEFVNSLIISISTMSAALKHAHQHFQQSEMHISSQVPDSNTHDNKSIQRRKRKQVEALRKLLQFQVSKILTMQKICKNIHLALSGLHSEVCKYNSTQGTNLRPGIQPTSNSTSHNPPTENTVIDSSRRCEEKATYQRKRIPLSDLKSIISAIEIFMSSKVNNIDDTILWSCLDDDVDDASLVEEIRNHSHSETAQKGNSSRRSRAILRLRKCTLQCLLQNILQRNSTISSARCMLHSEGSHRQPDSVSLRGISRLFRLQVSLLDVYFVSNGAQGNDIRVLLSIHYKILLAVFSIASVNIPTNSSIQYNIFRPERSKRQSTACSSSSSSWFTDIIQSCVDLTGANFNITTAKKEGSSSPTYSNSTETLMLIFSRHMNDCNDATISCHVIDLISILVINTEWSCGTLAKITESALYSVYTMSAGKAQNPPYALIKLNSILIEASTDKEGCNDSSSASILNEAFTNLIQSTKALMTSKDSFTSAFVHNILSHWSALILDGTSQINFHTDMVEALETLLNRRTAHHINSSPRKKPSFAGLNEKSHASLFELLLHMINASLSLSKPHRVKKQRTSTHNLADTSPYGEVIGFVKVYGRLLLMFQTNRINFPRRFIRTIVKSSSQMIRISNYQLRQCVEWRNSQPSQIGIGIDSAAVELLQPLVDSVASHCIGSIISFCNSMKAQQHGRKRSFDSSYKNTRAIAVLLYRCEGLKETLQGICQSQNLIFPKEFTPSNDTAVMNQLVDVDNSVAKKKQRLNTEFSPQITIRSRGSINKALQSPSVLELLPETDVTMKMLDDSIAHQSNLQSDDSEDSELNIGDSENDDDSMQASDDDNDDDDSFGVIGNWGAN</sequence>
<gene>
    <name evidence="2" type="ORF">ACHAWU_004703</name>
</gene>
<reference evidence="2 3" key="1">
    <citation type="submission" date="2024-10" db="EMBL/GenBank/DDBJ databases">
        <title>Updated reference genomes for cyclostephanoid diatoms.</title>
        <authorList>
            <person name="Roberts W.R."/>
            <person name="Alverson A.J."/>
        </authorList>
    </citation>
    <scope>NUCLEOTIDE SEQUENCE [LARGE SCALE GENOMIC DNA]</scope>
    <source>
        <strain evidence="2 3">AJA232-27</strain>
    </source>
</reference>
<accession>A0ABD3M4D6</accession>
<feature type="compositionally biased region" description="Polar residues" evidence="1">
    <location>
        <begin position="1118"/>
        <end position="1131"/>
    </location>
</feature>
<dbReference type="InterPro" id="IPR016024">
    <property type="entry name" value="ARM-type_fold"/>
</dbReference>
<feature type="region of interest" description="Disordered" evidence="1">
    <location>
        <begin position="29"/>
        <end position="60"/>
    </location>
</feature>
<evidence type="ECO:0000313" key="3">
    <source>
        <dbReference type="Proteomes" id="UP001530293"/>
    </source>
</evidence>
<organism evidence="2 3">
    <name type="scientific">Discostella pseudostelligera</name>
    <dbReference type="NCBI Taxonomy" id="259834"/>
    <lineage>
        <taxon>Eukaryota</taxon>
        <taxon>Sar</taxon>
        <taxon>Stramenopiles</taxon>
        <taxon>Ochrophyta</taxon>
        <taxon>Bacillariophyta</taxon>
        <taxon>Coscinodiscophyceae</taxon>
        <taxon>Thalassiosirophycidae</taxon>
        <taxon>Stephanodiscales</taxon>
        <taxon>Stephanodiscaceae</taxon>
        <taxon>Discostella</taxon>
    </lineage>
</organism>
<feature type="compositionally biased region" description="Polar residues" evidence="1">
    <location>
        <begin position="1191"/>
        <end position="1216"/>
    </location>
</feature>
<feature type="region of interest" description="Disordered" evidence="1">
    <location>
        <begin position="1191"/>
        <end position="1220"/>
    </location>
</feature>
<name>A0ABD3M4D6_9STRA</name>
<feature type="compositionally biased region" description="Low complexity" evidence="1">
    <location>
        <begin position="43"/>
        <end position="53"/>
    </location>
</feature>
<comment type="caution">
    <text evidence="2">The sequence shown here is derived from an EMBL/GenBank/DDBJ whole genome shotgun (WGS) entry which is preliminary data.</text>
</comment>
<feature type="region of interest" description="Disordered" evidence="1">
    <location>
        <begin position="101"/>
        <end position="142"/>
    </location>
</feature>